<evidence type="ECO:0000313" key="8">
    <source>
        <dbReference type="EMBL" id="OGL43291.1"/>
    </source>
</evidence>
<comment type="similarity">
    <text evidence="1">Belongs to the peptidase C40 family.</text>
</comment>
<protein>
    <recommendedName>
        <fullName evidence="7">NlpC/P60 domain-containing protein</fullName>
    </recommendedName>
</protein>
<dbReference type="InterPro" id="IPR052062">
    <property type="entry name" value="Murein_DD/LD_carboxypeptidase"/>
</dbReference>
<dbReference type="PROSITE" id="PS51257">
    <property type="entry name" value="PROKAR_LIPOPROTEIN"/>
    <property type="match status" value="1"/>
</dbReference>
<sequence>MKILHILLVLAFLSIGCASQANKKKEMLHQAIQSYLGTPYQWGNSSQKGIDCSGFTQEVYKKSGITLPRTAREQYNTGKKVDKDDLEYGDLVFFNTKPLIFLSSCFFPCILFNMEVPSVYGITHVGIYIEDDKFVHSSASRGVIFENLNNSYWKKRFVGARRLLD</sequence>
<proteinExistence type="inferred from homology"/>
<dbReference type="Gene3D" id="3.90.1720.10">
    <property type="entry name" value="endopeptidase domain like (from Nostoc punctiforme)"/>
    <property type="match status" value="1"/>
</dbReference>
<dbReference type="Pfam" id="PF00877">
    <property type="entry name" value="NLPC_P60"/>
    <property type="match status" value="2"/>
</dbReference>
<name>A0A1F7RPA0_9BACT</name>
<evidence type="ECO:0000256" key="6">
    <source>
        <dbReference type="SAM" id="SignalP"/>
    </source>
</evidence>
<dbReference type="SUPFAM" id="SSF54001">
    <property type="entry name" value="Cysteine proteinases"/>
    <property type="match status" value="1"/>
</dbReference>
<evidence type="ECO:0000256" key="1">
    <source>
        <dbReference type="ARBA" id="ARBA00007074"/>
    </source>
</evidence>
<keyword evidence="2" id="KW-0645">Protease</keyword>
<feature type="signal peptide" evidence="6">
    <location>
        <begin position="1"/>
        <end position="20"/>
    </location>
</feature>
<evidence type="ECO:0000256" key="3">
    <source>
        <dbReference type="ARBA" id="ARBA00022729"/>
    </source>
</evidence>
<comment type="caution">
    <text evidence="8">The sequence shown here is derived from an EMBL/GenBank/DDBJ whole genome shotgun (WGS) entry which is preliminary data.</text>
</comment>
<accession>A0A1F7RPA0</accession>
<keyword evidence="5" id="KW-0788">Thiol protease</keyword>
<dbReference type="GO" id="GO:0008234">
    <property type="term" value="F:cysteine-type peptidase activity"/>
    <property type="evidence" value="ECO:0007669"/>
    <property type="project" value="UniProtKB-KW"/>
</dbReference>
<evidence type="ECO:0000313" key="9">
    <source>
        <dbReference type="Proteomes" id="UP000178526"/>
    </source>
</evidence>
<keyword evidence="3 6" id="KW-0732">Signal</keyword>
<dbReference type="PROSITE" id="PS51935">
    <property type="entry name" value="NLPC_P60"/>
    <property type="match status" value="1"/>
</dbReference>
<dbReference type="InterPro" id="IPR038765">
    <property type="entry name" value="Papain-like_cys_pep_sf"/>
</dbReference>
<dbReference type="Proteomes" id="UP000178526">
    <property type="component" value="Unassembled WGS sequence"/>
</dbReference>
<reference evidence="8 9" key="1">
    <citation type="journal article" date="2016" name="Nat. Commun.">
        <title>Thousands of microbial genomes shed light on interconnected biogeochemical processes in an aquifer system.</title>
        <authorList>
            <person name="Anantharaman K."/>
            <person name="Brown C.T."/>
            <person name="Hug L.A."/>
            <person name="Sharon I."/>
            <person name="Castelle C.J."/>
            <person name="Probst A.J."/>
            <person name="Thomas B.C."/>
            <person name="Singh A."/>
            <person name="Wilkins M.J."/>
            <person name="Karaoz U."/>
            <person name="Brodie E.L."/>
            <person name="Williams K.H."/>
            <person name="Hubbard S.S."/>
            <person name="Banfield J.F."/>
        </authorList>
    </citation>
    <scope>NUCLEOTIDE SEQUENCE [LARGE SCALE GENOMIC DNA]</scope>
</reference>
<organism evidence="8 9">
    <name type="scientific">Candidatus Schekmanbacteria bacterium GWA2_38_11</name>
    <dbReference type="NCBI Taxonomy" id="1817876"/>
    <lineage>
        <taxon>Bacteria</taxon>
        <taxon>Candidatus Schekmaniibacteriota</taxon>
    </lineage>
</organism>
<dbReference type="EMBL" id="MGDB01000007">
    <property type="protein sequence ID" value="OGL43291.1"/>
    <property type="molecule type" value="Genomic_DNA"/>
</dbReference>
<keyword evidence="4" id="KW-0378">Hydrolase</keyword>
<feature type="domain" description="NlpC/P60" evidence="7">
    <location>
        <begin position="22"/>
        <end position="164"/>
    </location>
</feature>
<dbReference type="InterPro" id="IPR000064">
    <property type="entry name" value="NLP_P60_dom"/>
</dbReference>
<evidence type="ECO:0000256" key="5">
    <source>
        <dbReference type="ARBA" id="ARBA00022807"/>
    </source>
</evidence>
<evidence type="ECO:0000259" key="7">
    <source>
        <dbReference type="PROSITE" id="PS51935"/>
    </source>
</evidence>
<dbReference type="PANTHER" id="PTHR47360">
    <property type="entry name" value="MUREIN DD-ENDOPEPTIDASE MEPS/MUREIN LD-CARBOXYPEPTIDASE"/>
    <property type="match status" value="1"/>
</dbReference>
<evidence type="ECO:0000256" key="2">
    <source>
        <dbReference type="ARBA" id="ARBA00022670"/>
    </source>
</evidence>
<dbReference type="PANTHER" id="PTHR47360:SF1">
    <property type="entry name" value="ENDOPEPTIDASE NLPC-RELATED"/>
    <property type="match status" value="1"/>
</dbReference>
<evidence type="ECO:0000256" key="4">
    <source>
        <dbReference type="ARBA" id="ARBA00022801"/>
    </source>
</evidence>
<dbReference type="AlphaFoldDB" id="A0A1F7RPA0"/>
<feature type="chain" id="PRO_5009532224" description="NlpC/P60 domain-containing protein" evidence="6">
    <location>
        <begin position="21"/>
        <end position="165"/>
    </location>
</feature>
<gene>
    <name evidence="8" type="ORF">A2042_01510</name>
</gene>
<dbReference type="GO" id="GO:0006508">
    <property type="term" value="P:proteolysis"/>
    <property type="evidence" value="ECO:0007669"/>
    <property type="project" value="UniProtKB-KW"/>
</dbReference>